<dbReference type="AlphaFoldDB" id="A0AAD7XF29"/>
<proteinExistence type="predicted"/>
<feature type="region of interest" description="Disordered" evidence="1">
    <location>
        <begin position="245"/>
        <end position="273"/>
    </location>
</feature>
<comment type="caution">
    <text evidence="2">The sequence shown here is derived from an EMBL/GenBank/DDBJ whole genome shotgun (WGS) entry which is preliminary data.</text>
</comment>
<name>A0AAD7XF29_9STRA</name>
<accession>A0AAD7XF29</accession>
<organism evidence="2 3">
    <name type="scientific">Chrysophaeum taylorii</name>
    <dbReference type="NCBI Taxonomy" id="2483200"/>
    <lineage>
        <taxon>Eukaryota</taxon>
        <taxon>Sar</taxon>
        <taxon>Stramenopiles</taxon>
        <taxon>Ochrophyta</taxon>
        <taxon>Pelagophyceae</taxon>
        <taxon>Pelagomonadales</taxon>
        <taxon>Pelagomonadaceae</taxon>
        <taxon>Chrysophaeum</taxon>
    </lineage>
</organism>
<reference evidence="2" key="1">
    <citation type="submission" date="2023-01" db="EMBL/GenBank/DDBJ databases">
        <title>Metagenome sequencing of chrysophaentin producing Chrysophaeum taylorii.</title>
        <authorList>
            <person name="Davison J."/>
            <person name="Bewley C."/>
        </authorList>
    </citation>
    <scope>NUCLEOTIDE SEQUENCE</scope>
    <source>
        <strain evidence="2">NIES-1699</strain>
    </source>
</reference>
<evidence type="ECO:0000313" key="3">
    <source>
        <dbReference type="Proteomes" id="UP001230188"/>
    </source>
</evidence>
<evidence type="ECO:0000313" key="2">
    <source>
        <dbReference type="EMBL" id="KAJ8598917.1"/>
    </source>
</evidence>
<keyword evidence="3" id="KW-1185">Reference proteome</keyword>
<dbReference type="EMBL" id="JAQMWT010000616">
    <property type="protein sequence ID" value="KAJ8598917.1"/>
    <property type="molecule type" value="Genomic_DNA"/>
</dbReference>
<protein>
    <submittedName>
        <fullName evidence="2">Uncharacterized protein</fullName>
    </submittedName>
</protein>
<dbReference type="Proteomes" id="UP001230188">
    <property type="component" value="Unassembled WGS sequence"/>
</dbReference>
<evidence type="ECO:0000256" key="1">
    <source>
        <dbReference type="SAM" id="MobiDB-lite"/>
    </source>
</evidence>
<sequence length="273" mass="30467">MTALIAFAAAEGVVVWSLGRCATATFGQSLRESGGLRYCRNRKESFSSGVSARSLAKCMRSDVALSHIKPQHLIVEKSRLRTPEAFAAAADKAGFRIAVVIRRQNHLARLVSSYENRLKERGWRVESRRAARLSAFFFQTPRRTMEWEAAWLNRGTRALEARMAVRAFDFDYLTGHICDCVAQVLSLLGKNTSSCRIRVSHVASSQRHLDLEGRVGRKAAAHLRSELQGTPYAWMLNLSATTWPPTVPKPDPRAHPAGPRPPPVFDKGTFIIR</sequence>
<gene>
    <name evidence="2" type="ORF">CTAYLR_010234</name>
</gene>